<evidence type="ECO:0000313" key="1">
    <source>
        <dbReference type="EMBL" id="MBB3983646.1"/>
    </source>
</evidence>
<keyword evidence="2" id="KW-1185">Reference proteome</keyword>
<dbReference type="GO" id="GO:0003677">
    <property type="term" value="F:DNA binding"/>
    <property type="evidence" value="ECO:0007669"/>
    <property type="project" value="UniProtKB-KW"/>
</dbReference>
<dbReference type="Proteomes" id="UP000552757">
    <property type="component" value="Unassembled WGS sequence"/>
</dbReference>
<organism evidence="1 2">
    <name type="scientific">Sphingobium fontiphilum</name>
    <dbReference type="NCBI Taxonomy" id="944425"/>
    <lineage>
        <taxon>Bacteria</taxon>
        <taxon>Pseudomonadati</taxon>
        <taxon>Pseudomonadota</taxon>
        <taxon>Alphaproteobacteria</taxon>
        <taxon>Sphingomonadales</taxon>
        <taxon>Sphingomonadaceae</taxon>
        <taxon>Sphingobium</taxon>
    </lineage>
</organism>
<dbReference type="EMBL" id="JACIEB010000010">
    <property type="protein sequence ID" value="MBB3983646.1"/>
    <property type="molecule type" value="Genomic_DNA"/>
</dbReference>
<accession>A0A7W6DI16</accession>
<dbReference type="Gene3D" id="3.40.190.290">
    <property type="match status" value="1"/>
</dbReference>
<name>A0A7W6DI16_9SPHN</name>
<sequence>MPHIARGELPIVLADHGADDQPIRAVYPQRRHLLPKISGFVALLRRNLHGAMLRTA</sequence>
<keyword evidence="1" id="KW-0238">DNA-binding</keyword>
<evidence type="ECO:0000313" key="2">
    <source>
        <dbReference type="Proteomes" id="UP000552757"/>
    </source>
</evidence>
<reference evidence="1 2" key="1">
    <citation type="submission" date="2020-08" db="EMBL/GenBank/DDBJ databases">
        <title>Genomic Encyclopedia of Type Strains, Phase IV (KMG-IV): sequencing the most valuable type-strain genomes for metagenomic binning, comparative biology and taxonomic classification.</title>
        <authorList>
            <person name="Goeker M."/>
        </authorList>
    </citation>
    <scope>NUCLEOTIDE SEQUENCE [LARGE SCALE GENOMIC DNA]</scope>
    <source>
        <strain evidence="1 2">DSM 29348</strain>
    </source>
</reference>
<dbReference type="AlphaFoldDB" id="A0A7W6DI16"/>
<protein>
    <submittedName>
        <fullName evidence="1">DNA-binding transcriptional LysR family regulator</fullName>
    </submittedName>
</protein>
<comment type="caution">
    <text evidence="1">The sequence shown here is derived from an EMBL/GenBank/DDBJ whole genome shotgun (WGS) entry which is preliminary data.</text>
</comment>
<gene>
    <name evidence="1" type="ORF">GGR44_003342</name>
</gene>
<proteinExistence type="predicted"/>